<evidence type="ECO:0008006" key="4">
    <source>
        <dbReference type="Google" id="ProtNLM"/>
    </source>
</evidence>
<accession>A0A251RCC9</accession>
<organism evidence="2 3">
    <name type="scientific">Prunus persica</name>
    <name type="common">Peach</name>
    <name type="synonym">Amygdalus persica</name>
    <dbReference type="NCBI Taxonomy" id="3760"/>
    <lineage>
        <taxon>Eukaryota</taxon>
        <taxon>Viridiplantae</taxon>
        <taxon>Streptophyta</taxon>
        <taxon>Embryophyta</taxon>
        <taxon>Tracheophyta</taxon>
        <taxon>Spermatophyta</taxon>
        <taxon>Magnoliopsida</taxon>
        <taxon>eudicotyledons</taxon>
        <taxon>Gunneridae</taxon>
        <taxon>Pentapetalae</taxon>
        <taxon>rosids</taxon>
        <taxon>fabids</taxon>
        <taxon>Rosales</taxon>
        <taxon>Rosaceae</taxon>
        <taxon>Amygdaloideae</taxon>
        <taxon>Amygdaleae</taxon>
        <taxon>Prunus</taxon>
    </lineage>
</organism>
<keyword evidence="1" id="KW-1133">Transmembrane helix</keyword>
<reference evidence="2 3" key="1">
    <citation type="journal article" date="2013" name="Nat. Genet.">
        <title>The high-quality draft genome of peach (Prunus persica) identifies unique patterns of genetic diversity, domestication and genome evolution.</title>
        <authorList>
            <consortium name="International Peach Genome Initiative"/>
            <person name="Verde I."/>
            <person name="Abbott A.G."/>
            <person name="Scalabrin S."/>
            <person name="Jung S."/>
            <person name="Shu S."/>
            <person name="Marroni F."/>
            <person name="Zhebentyayeva T."/>
            <person name="Dettori M.T."/>
            <person name="Grimwood J."/>
            <person name="Cattonaro F."/>
            <person name="Zuccolo A."/>
            <person name="Rossini L."/>
            <person name="Jenkins J."/>
            <person name="Vendramin E."/>
            <person name="Meisel L.A."/>
            <person name="Decroocq V."/>
            <person name="Sosinski B."/>
            <person name="Prochnik S."/>
            <person name="Mitros T."/>
            <person name="Policriti A."/>
            <person name="Cipriani G."/>
            <person name="Dondini L."/>
            <person name="Ficklin S."/>
            <person name="Goodstein D.M."/>
            <person name="Xuan P."/>
            <person name="Del Fabbro C."/>
            <person name="Aramini V."/>
            <person name="Copetti D."/>
            <person name="Gonzalez S."/>
            <person name="Horner D.S."/>
            <person name="Falchi R."/>
            <person name="Lucas S."/>
            <person name="Mica E."/>
            <person name="Maldonado J."/>
            <person name="Lazzari B."/>
            <person name="Bielenberg D."/>
            <person name="Pirona R."/>
            <person name="Miculan M."/>
            <person name="Barakat A."/>
            <person name="Testolin R."/>
            <person name="Stella A."/>
            <person name="Tartarini S."/>
            <person name="Tonutti P."/>
            <person name="Arus P."/>
            <person name="Orellana A."/>
            <person name="Wells C."/>
            <person name="Main D."/>
            <person name="Vizzotto G."/>
            <person name="Silva H."/>
            <person name="Salamini F."/>
            <person name="Schmutz J."/>
            <person name="Morgante M."/>
            <person name="Rokhsar D.S."/>
        </authorList>
    </citation>
    <scope>NUCLEOTIDE SEQUENCE [LARGE SCALE GENOMIC DNA]</scope>
    <source>
        <strain evidence="3">cv. Nemared</strain>
    </source>
</reference>
<feature type="transmembrane region" description="Helical" evidence="1">
    <location>
        <begin position="88"/>
        <end position="104"/>
    </location>
</feature>
<dbReference type="Gramene" id="ONI32735">
    <property type="protein sequence ID" value="ONI32735"/>
    <property type="gene ID" value="PRUPE_1G382500"/>
</dbReference>
<keyword evidence="1" id="KW-0472">Membrane</keyword>
<name>A0A251RCC9_PRUPE</name>
<proteinExistence type="predicted"/>
<dbReference type="EMBL" id="CM007651">
    <property type="protein sequence ID" value="ONI32735.1"/>
    <property type="molecule type" value="Genomic_DNA"/>
</dbReference>
<sequence>MLGLEPRTLSEGVNTPNHYTSGSFARGCLIYYTVILVAFVLLLPLKMNTCWRSESPWLQSSLIFLNVLLNFRFRVCVIYLFMQHYMKKGLILFYFWYVISSRIVQGERRGVRFQVNREGQTREKDL</sequence>
<protein>
    <recommendedName>
        <fullName evidence="4">Transmembrane protein</fullName>
    </recommendedName>
</protein>
<keyword evidence="3" id="KW-1185">Reference proteome</keyword>
<evidence type="ECO:0000256" key="1">
    <source>
        <dbReference type="SAM" id="Phobius"/>
    </source>
</evidence>
<evidence type="ECO:0000313" key="2">
    <source>
        <dbReference type="EMBL" id="ONI32735.1"/>
    </source>
</evidence>
<keyword evidence="1" id="KW-0812">Transmembrane</keyword>
<gene>
    <name evidence="2" type="ORF">PRUPE_1G382500</name>
</gene>
<feature type="transmembrane region" description="Helical" evidence="1">
    <location>
        <begin position="24"/>
        <end position="45"/>
    </location>
</feature>
<evidence type="ECO:0000313" key="3">
    <source>
        <dbReference type="Proteomes" id="UP000006882"/>
    </source>
</evidence>
<dbReference type="AlphaFoldDB" id="A0A251RCC9"/>
<dbReference type="Proteomes" id="UP000006882">
    <property type="component" value="Chromosome G1"/>
</dbReference>